<keyword evidence="8" id="KW-0949">S-adenosyl-L-methionine</keyword>
<dbReference type="GO" id="GO:0005737">
    <property type="term" value="C:cytoplasm"/>
    <property type="evidence" value="ECO:0007669"/>
    <property type="project" value="UniProtKB-SubCell"/>
</dbReference>
<comment type="subcellular location">
    <subcellularLocation>
        <location evidence="1">Cytoplasm</location>
    </subcellularLocation>
</comment>
<dbReference type="SUPFAM" id="SSF53335">
    <property type="entry name" value="S-adenosyl-L-methionine-dependent methyltransferases"/>
    <property type="match status" value="1"/>
</dbReference>
<evidence type="ECO:0000256" key="5">
    <source>
        <dbReference type="ARBA" id="ARBA00022490"/>
    </source>
</evidence>
<dbReference type="STRING" id="106370.Francci3_3316"/>
<keyword evidence="13" id="KW-1185">Reference proteome</keyword>
<comment type="similarity">
    <text evidence="2">Belongs to the methyltransferase superfamily. L-isoaspartyl/D-aspartyl protein methyltransferase family.</text>
</comment>
<dbReference type="RefSeq" id="WP_011437699.1">
    <property type="nucleotide sequence ID" value="NC_007777.1"/>
</dbReference>
<name>Q2J7R9_FRACC</name>
<dbReference type="EMBL" id="CP000249">
    <property type="protein sequence ID" value="ABD12673.1"/>
    <property type="molecule type" value="Genomic_DNA"/>
</dbReference>
<dbReference type="eggNOG" id="COG2518">
    <property type="taxonomic scope" value="Bacteria"/>
</dbReference>
<dbReference type="HOGENOM" id="CLU_037629_2_0_11"/>
<dbReference type="Proteomes" id="UP000001937">
    <property type="component" value="Chromosome"/>
</dbReference>
<evidence type="ECO:0000256" key="11">
    <source>
        <dbReference type="ARBA" id="ARBA00031350"/>
    </source>
</evidence>
<evidence type="ECO:0000256" key="8">
    <source>
        <dbReference type="ARBA" id="ARBA00022691"/>
    </source>
</evidence>
<protein>
    <recommendedName>
        <fullName evidence="4">Protein-L-isoaspartate O-methyltransferase</fullName>
        <ecNumber evidence="3">2.1.1.77</ecNumber>
    </recommendedName>
    <alternativeName>
        <fullName evidence="11">L-isoaspartyl protein carboxyl methyltransferase</fullName>
    </alternativeName>
    <alternativeName>
        <fullName evidence="9">Protein L-isoaspartyl methyltransferase</fullName>
    </alternativeName>
    <alternativeName>
        <fullName evidence="10">Protein-beta-aspartate methyltransferase</fullName>
    </alternativeName>
</protein>
<sequence length="431" mass="45969">MTDVSSPVEPNSDVSGLDRAAQLRRKMVDDLLAEGTITSRPVEAAMRKVRREAFAPGVELEEAYQLYNGVVTKRDDAGSSVSSVSAPQVQAYMLEQAAITPGMRILEIGSGGYNAALIAELVGPAGQVTTVDIDKDVIDRARHLLAQVGYPQVNVVLADAEFGVPEHAPYDRILVTVGAWDVPPAWVAQLAEGGRLAVPLQLRGLSRVITFERANEYLLSRASRLFGFVPIQGAGAHQTTLLVLREGEITLRFEEGPPTDPGLLEGVFDAPRVEVWSGVTIGRFEPWAGTQMWLATVLPGFCRVVLDRKLDTGLLSPPGSHSAAVAVVDDDTLAYVTTRGAADSVDVELGVHAFGPGASELAEQVAEQLQVWGREHRHSSPQFRVDPAGTADDQLPAGRVIDKKHSRITISWPGAASVAAGRGAASRRAGG</sequence>
<dbReference type="PANTHER" id="PTHR11579:SF0">
    <property type="entry name" value="PROTEIN-L-ISOASPARTATE(D-ASPARTATE) O-METHYLTRANSFERASE"/>
    <property type="match status" value="1"/>
</dbReference>
<evidence type="ECO:0000256" key="1">
    <source>
        <dbReference type="ARBA" id="ARBA00004496"/>
    </source>
</evidence>
<evidence type="ECO:0000313" key="12">
    <source>
        <dbReference type="EMBL" id="ABD12673.1"/>
    </source>
</evidence>
<dbReference type="CDD" id="cd02440">
    <property type="entry name" value="AdoMet_MTases"/>
    <property type="match status" value="1"/>
</dbReference>
<dbReference type="GO" id="GO:0032259">
    <property type="term" value="P:methylation"/>
    <property type="evidence" value="ECO:0007669"/>
    <property type="project" value="UniProtKB-KW"/>
</dbReference>
<evidence type="ECO:0000256" key="2">
    <source>
        <dbReference type="ARBA" id="ARBA00005369"/>
    </source>
</evidence>
<evidence type="ECO:0000313" key="13">
    <source>
        <dbReference type="Proteomes" id="UP000001937"/>
    </source>
</evidence>
<dbReference type="Gene3D" id="3.40.50.150">
    <property type="entry name" value="Vaccinia Virus protein VP39"/>
    <property type="match status" value="1"/>
</dbReference>
<reference evidence="12 13" key="1">
    <citation type="journal article" date="2007" name="Genome Res.">
        <title>Genome characteristics of facultatively symbiotic Frankia sp. strains reflect host range and host plant biogeography.</title>
        <authorList>
            <person name="Normand P."/>
            <person name="Lapierre P."/>
            <person name="Tisa L.S."/>
            <person name="Gogarten J.P."/>
            <person name="Alloisio N."/>
            <person name="Bagnarol E."/>
            <person name="Bassi C.A."/>
            <person name="Berry A.M."/>
            <person name="Bickhart D.M."/>
            <person name="Choisne N."/>
            <person name="Couloux A."/>
            <person name="Cournoyer B."/>
            <person name="Cruveiller S."/>
            <person name="Daubin V."/>
            <person name="Demange N."/>
            <person name="Francino M.P."/>
            <person name="Goltsman E."/>
            <person name="Huang Y."/>
            <person name="Kopp O.R."/>
            <person name="Labarre L."/>
            <person name="Lapidus A."/>
            <person name="Lavire C."/>
            <person name="Marechal J."/>
            <person name="Martinez M."/>
            <person name="Mastronunzio J.E."/>
            <person name="Mullin B.C."/>
            <person name="Niemann J."/>
            <person name="Pujic P."/>
            <person name="Rawnsley T."/>
            <person name="Rouy Z."/>
            <person name="Schenowitz C."/>
            <person name="Sellstedt A."/>
            <person name="Tavares F."/>
            <person name="Tomkins J.P."/>
            <person name="Vallenet D."/>
            <person name="Valverde C."/>
            <person name="Wall L.G."/>
            <person name="Wang Y."/>
            <person name="Medigue C."/>
            <person name="Benson D.R."/>
        </authorList>
    </citation>
    <scope>NUCLEOTIDE SEQUENCE [LARGE SCALE GENOMIC DNA]</scope>
    <source>
        <strain evidence="13">DSM 45818 / CECT 9043 / CcI3</strain>
    </source>
</reference>
<dbReference type="Pfam" id="PF01135">
    <property type="entry name" value="PCMT"/>
    <property type="match status" value="1"/>
</dbReference>
<keyword evidence="7" id="KW-0808">Transferase</keyword>
<dbReference type="PhylomeDB" id="Q2J7R9"/>
<evidence type="ECO:0000256" key="3">
    <source>
        <dbReference type="ARBA" id="ARBA00011890"/>
    </source>
</evidence>
<dbReference type="NCBIfam" id="TIGR04364">
    <property type="entry name" value="methyltran_FxLD"/>
    <property type="match status" value="1"/>
</dbReference>
<evidence type="ECO:0000256" key="7">
    <source>
        <dbReference type="ARBA" id="ARBA00022679"/>
    </source>
</evidence>
<accession>Q2J7R9</accession>
<dbReference type="GO" id="GO:0004719">
    <property type="term" value="F:protein-L-isoaspartate (D-aspartate) O-methyltransferase activity"/>
    <property type="evidence" value="ECO:0007669"/>
    <property type="project" value="UniProtKB-EC"/>
</dbReference>
<gene>
    <name evidence="12" type="ordered locus">Francci3_3316</name>
</gene>
<dbReference type="AlphaFoldDB" id="Q2J7R9"/>
<organism evidence="12 13">
    <name type="scientific">Frankia casuarinae (strain DSM 45818 / CECT 9043 / HFP020203 / CcI3)</name>
    <dbReference type="NCBI Taxonomy" id="106370"/>
    <lineage>
        <taxon>Bacteria</taxon>
        <taxon>Bacillati</taxon>
        <taxon>Actinomycetota</taxon>
        <taxon>Actinomycetes</taxon>
        <taxon>Frankiales</taxon>
        <taxon>Frankiaceae</taxon>
        <taxon>Frankia</taxon>
    </lineage>
</organism>
<evidence type="ECO:0000256" key="6">
    <source>
        <dbReference type="ARBA" id="ARBA00022603"/>
    </source>
</evidence>
<dbReference type="PANTHER" id="PTHR11579">
    <property type="entry name" value="PROTEIN-L-ISOASPARTATE O-METHYLTRANSFERASE"/>
    <property type="match status" value="1"/>
</dbReference>
<evidence type="ECO:0000256" key="9">
    <source>
        <dbReference type="ARBA" id="ARBA00030757"/>
    </source>
</evidence>
<dbReference type="InterPro" id="IPR000682">
    <property type="entry name" value="PCMT"/>
</dbReference>
<evidence type="ECO:0000256" key="4">
    <source>
        <dbReference type="ARBA" id="ARBA00013346"/>
    </source>
</evidence>
<dbReference type="EC" id="2.1.1.77" evidence="3"/>
<evidence type="ECO:0000256" key="10">
    <source>
        <dbReference type="ARBA" id="ARBA00031323"/>
    </source>
</evidence>
<dbReference type="InterPro" id="IPR027573">
    <property type="entry name" value="Methyltran_FxLD"/>
</dbReference>
<dbReference type="InterPro" id="IPR029063">
    <property type="entry name" value="SAM-dependent_MTases_sf"/>
</dbReference>
<keyword evidence="6" id="KW-0489">Methyltransferase</keyword>
<proteinExistence type="inferred from homology"/>
<dbReference type="KEGG" id="fra:Francci3_3316"/>
<keyword evidence="5" id="KW-0963">Cytoplasm</keyword>